<reference evidence="2 3" key="1">
    <citation type="submission" date="2021-05" db="EMBL/GenBank/DDBJ databases">
        <title>Kineosporia and Streptomyces sp. nov. two new marine actinobacteria isolated from Coral.</title>
        <authorList>
            <person name="Buangrab K."/>
            <person name="Sutthacheep M."/>
            <person name="Yeemin T."/>
            <person name="Harunari E."/>
            <person name="Igarashi Y."/>
            <person name="Kanchanasin P."/>
            <person name="Tanasupawat S."/>
            <person name="Phongsopitanun W."/>
        </authorList>
    </citation>
    <scope>NUCLEOTIDE SEQUENCE [LARGE SCALE GENOMIC DNA]</scope>
    <source>
        <strain evidence="2 3">J2-2</strain>
    </source>
</reference>
<evidence type="ECO:0000313" key="3">
    <source>
        <dbReference type="Proteomes" id="UP001197247"/>
    </source>
</evidence>
<name>A0ABS5TP93_9ACTN</name>
<dbReference type="InterPro" id="IPR027417">
    <property type="entry name" value="P-loop_NTPase"/>
</dbReference>
<comment type="caution">
    <text evidence="2">The sequence shown here is derived from an EMBL/GenBank/DDBJ whole genome shotgun (WGS) entry which is preliminary data.</text>
</comment>
<dbReference type="Proteomes" id="UP001197247">
    <property type="component" value="Unassembled WGS sequence"/>
</dbReference>
<evidence type="ECO:0000313" key="2">
    <source>
        <dbReference type="EMBL" id="MBT0772924.1"/>
    </source>
</evidence>
<dbReference type="InterPro" id="IPR041664">
    <property type="entry name" value="AAA_16"/>
</dbReference>
<protein>
    <submittedName>
        <fullName evidence="2">ATP-binding protein</fullName>
    </submittedName>
</protein>
<gene>
    <name evidence="2" type="ORF">KIH74_28535</name>
</gene>
<dbReference type="RefSeq" id="WP_214159463.1">
    <property type="nucleotide sequence ID" value="NZ_JAHBAY010000014.1"/>
</dbReference>
<dbReference type="GO" id="GO:0005524">
    <property type="term" value="F:ATP binding"/>
    <property type="evidence" value="ECO:0007669"/>
    <property type="project" value="UniProtKB-KW"/>
</dbReference>
<sequence>MFVGRRTELSLLSKRLDHIARTGRGLAVALRGRRQVGKSRLVQECCDRSGLPYLYFTAVKGESVTESTGRLLTALAESDLPTDTALSPSTPPPGGWGGMLRILADALPDRPSIVVLDELPWLAEQDDTFDGHLQVAWDRLLSSKPVLLLLLGSDLHMMQRLTAYDRPFYGRADNLTLGPLNLAETAEATGLSGSDAVDAHLITGGLPGIMLRWPAAMPAETYLAEECADPASPLFTVPEQSLASEFPNPDVARRVVEAVGGDARAFANIASTAGGREGAVSSGTLSPLLRQLTDDKQVLAVDQPLSISSGKPALYRVADNSLRLYLAVLRDVQNLTRRGRPEAGFAVFRNRWSSWRGRAVEPLVRASLEQATVTGSVPWPQTQTVGGWWNRQFNPEIDLVGADRGPIATEIYFCGSLKWLGTPFDAHDLRKLQEGAAEVPGFSPSRSGLMVVSRSGAHLPDGAVDVVWTPEDVVDAWRF</sequence>
<dbReference type="PANTHER" id="PTHR34704:SF1">
    <property type="entry name" value="ATPASE"/>
    <property type="match status" value="1"/>
</dbReference>
<proteinExistence type="predicted"/>
<dbReference type="EMBL" id="JAHBAY010000014">
    <property type="protein sequence ID" value="MBT0772924.1"/>
    <property type="molecule type" value="Genomic_DNA"/>
</dbReference>
<evidence type="ECO:0000259" key="1">
    <source>
        <dbReference type="Pfam" id="PF13191"/>
    </source>
</evidence>
<keyword evidence="2" id="KW-0547">Nucleotide-binding</keyword>
<dbReference type="Gene3D" id="3.40.50.300">
    <property type="entry name" value="P-loop containing nucleotide triphosphate hydrolases"/>
    <property type="match status" value="1"/>
</dbReference>
<dbReference type="PANTHER" id="PTHR34704">
    <property type="entry name" value="ATPASE"/>
    <property type="match status" value="1"/>
</dbReference>
<keyword evidence="2" id="KW-0067">ATP-binding</keyword>
<dbReference type="Pfam" id="PF13191">
    <property type="entry name" value="AAA_16"/>
    <property type="match status" value="1"/>
</dbReference>
<organism evidence="2 3">
    <name type="scientific">Kineosporia corallincola</name>
    <dbReference type="NCBI Taxonomy" id="2835133"/>
    <lineage>
        <taxon>Bacteria</taxon>
        <taxon>Bacillati</taxon>
        <taxon>Actinomycetota</taxon>
        <taxon>Actinomycetes</taxon>
        <taxon>Kineosporiales</taxon>
        <taxon>Kineosporiaceae</taxon>
        <taxon>Kineosporia</taxon>
    </lineage>
</organism>
<feature type="domain" description="Orc1-like AAA ATPase" evidence="1">
    <location>
        <begin position="2"/>
        <end position="126"/>
    </location>
</feature>
<keyword evidence="3" id="KW-1185">Reference proteome</keyword>
<accession>A0ABS5TP93</accession>
<dbReference type="SUPFAM" id="SSF52540">
    <property type="entry name" value="P-loop containing nucleoside triphosphate hydrolases"/>
    <property type="match status" value="1"/>
</dbReference>